<evidence type="ECO:0000259" key="2">
    <source>
        <dbReference type="Pfam" id="PF03107"/>
    </source>
</evidence>
<feature type="domain" description="DC1" evidence="2">
    <location>
        <begin position="332"/>
        <end position="380"/>
    </location>
</feature>
<dbReference type="InterPro" id="IPR054483">
    <property type="entry name" value="DC1-like_CT"/>
</dbReference>
<evidence type="ECO:0000259" key="3">
    <source>
        <dbReference type="Pfam" id="PF22926"/>
    </source>
</evidence>
<keyword evidence="5" id="KW-1185">Reference proteome</keyword>
<evidence type="ECO:0000313" key="5">
    <source>
        <dbReference type="Proteomes" id="UP001558713"/>
    </source>
</evidence>
<dbReference type="InterPro" id="IPR004146">
    <property type="entry name" value="DC1"/>
</dbReference>
<feature type="domain" description="DC1" evidence="2">
    <location>
        <begin position="278"/>
        <end position="322"/>
    </location>
</feature>
<dbReference type="PANTHER" id="PTHR32410">
    <property type="entry name" value="CYSTEINE/HISTIDINE-RICH C1 DOMAIN FAMILY PROTEIN"/>
    <property type="match status" value="1"/>
</dbReference>
<sequence length="734" mass="85513">MASEEEIISVISQLISIDNPWEVNNGDANTEIMALIIRLIYMVDSMNLDRQQKQPKSELMLLITQTISIFNSMVMDDSQPELLRKLISFITQKTSLDIDPFSEPELDLLQHFGKVLSLEPEPELISLIRKIVSLVMSMDLKWKKLISLCPQVAVRLDKGKLLVEEAFMWETNYKLCCFPLFWLKFKSTGEDDATHFFCRGCNGKNHYENDKAPVEIKHPLHPKHSLQLALLQKSHDMRQCYCCDESLQELFYYCSACDYAMNIACVEKQPVFSIDHPKWHKHTLALFPRQTPFTCSVCALDHTTCPFYICPPCDFVIHQKCISLPRVIRISRHPHRISFTHSFRQGDWSCCVCRQKIDNDYGGYSCIKDGCSYAAHSKCATQKNVWDGKELEDTPEENEEEVEPPFVRISDGNIAHFSHRHHLRLEENTGRDYDVNKLCQGCVMPIYIGNFYSCMQCDYILHETCANLSRKIHHPIHPHMLTLRRGSQGLLEHNVDPCSACPWMCKAGFFYECQEGGDEYSFRLHVQCATIAEPLLHKSHIHSLFLTSKPGEKRRCSVCKKARQSLTNETFNCIECDYFALCFGCATLPQEVRYEHDKHMLTLSYGEKTNTMTYWCEVCEQKINPKERFYTCDEYCCVTLHIECLLGQDLYIKPGSYWLNFYFDRWIYVRHNNHHMTRRFCFSCKKRCPHKIVLESSNSMFCSTSCVRDFLSKEVDTSGIREFLQRRGYEDDEF</sequence>
<feature type="domain" description="DC1" evidence="2">
    <location>
        <begin position="219"/>
        <end position="266"/>
    </location>
</feature>
<dbReference type="Proteomes" id="UP001558713">
    <property type="component" value="Unassembled WGS sequence"/>
</dbReference>
<dbReference type="Pfam" id="PF03107">
    <property type="entry name" value="C1_2"/>
    <property type="match status" value="5"/>
</dbReference>
<dbReference type="SUPFAM" id="SSF57889">
    <property type="entry name" value="Cysteine-rich domain"/>
    <property type="match status" value="4"/>
</dbReference>
<dbReference type="Pfam" id="PF22926">
    <property type="entry name" value="C1-like_CT"/>
    <property type="match status" value="1"/>
</dbReference>
<feature type="domain" description="DC1-like C-terminal" evidence="3">
    <location>
        <begin position="669"/>
        <end position="707"/>
    </location>
</feature>
<organism evidence="4 5">
    <name type="scientific">Cardamine amara subsp. amara</name>
    <dbReference type="NCBI Taxonomy" id="228776"/>
    <lineage>
        <taxon>Eukaryota</taxon>
        <taxon>Viridiplantae</taxon>
        <taxon>Streptophyta</taxon>
        <taxon>Embryophyta</taxon>
        <taxon>Tracheophyta</taxon>
        <taxon>Spermatophyta</taxon>
        <taxon>Magnoliopsida</taxon>
        <taxon>eudicotyledons</taxon>
        <taxon>Gunneridae</taxon>
        <taxon>Pentapetalae</taxon>
        <taxon>rosids</taxon>
        <taxon>malvids</taxon>
        <taxon>Brassicales</taxon>
        <taxon>Brassicaceae</taxon>
        <taxon>Cardamineae</taxon>
        <taxon>Cardamine</taxon>
    </lineage>
</organism>
<proteinExistence type="predicted"/>
<comment type="caution">
    <text evidence="4">The sequence shown here is derived from an EMBL/GenBank/DDBJ whole genome shotgun (WGS) entry which is preliminary data.</text>
</comment>
<reference evidence="4 5" key="1">
    <citation type="submission" date="2024-04" db="EMBL/GenBank/DDBJ databases">
        <title>Genome assembly C_amara_ONT_v2.</title>
        <authorList>
            <person name="Yant L."/>
            <person name="Moore C."/>
            <person name="Slenker M."/>
        </authorList>
    </citation>
    <scope>NUCLEOTIDE SEQUENCE [LARGE SCALE GENOMIC DNA]</scope>
    <source>
        <tissue evidence="4">Leaf</tissue>
    </source>
</reference>
<accession>A0ABD1CA07</accession>
<dbReference type="EMBL" id="JBANAX010000010">
    <property type="protein sequence ID" value="KAL1226104.1"/>
    <property type="molecule type" value="Genomic_DNA"/>
</dbReference>
<gene>
    <name evidence="4" type="ORF">V5N11_010428</name>
</gene>
<feature type="domain" description="DC1" evidence="2">
    <location>
        <begin position="596"/>
        <end position="644"/>
    </location>
</feature>
<dbReference type="AlphaFoldDB" id="A0ABD1CA07"/>
<name>A0ABD1CA07_CARAN</name>
<protein>
    <submittedName>
        <fullName evidence="4">Protein VACUOLELESS GAMETOPHYTES</fullName>
    </submittedName>
</protein>
<keyword evidence="1" id="KW-0677">Repeat</keyword>
<evidence type="ECO:0000313" key="4">
    <source>
        <dbReference type="EMBL" id="KAL1226104.1"/>
    </source>
</evidence>
<dbReference type="InterPro" id="IPR046349">
    <property type="entry name" value="C1-like_sf"/>
</dbReference>
<dbReference type="PANTHER" id="PTHR32410:SF153">
    <property type="entry name" value="CHP-RICH ZINC FINGER PROTEIN-LIKE-RELATED"/>
    <property type="match status" value="1"/>
</dbReference>
<feature type="domain" description="DC1" evidence="2">
    <location>
        <begin position="417"/>
        <end position="466"/>
    </location>
</feature>
<evidence type="ECO:0000256" key="1">
    <source>
        <dbReference type="ARBA" id="ARBA00022737"/>
    </source>
</evidence>
<dbReference type="InterPro" id="IPR053192">
    <property type="entry name" value="Vacuole_Formation_Reg"/>
</dbReference>